<gene>
    <name evidence="2" type="ORF">QJS35_08020</name>
</gene>
<comment type="caution">
    <text evidence="2">The sequence shown here is derived from an EMBL/GenBank/DDBJ whole genome shotgun (WGS) entry which is preliminary data.</text>
</comment>
<name>A0ABV1KQU6_9BACL</name>
<dbReference type="InterPro" id="IPR043519">
    <property type="entry name" value="NT_sf"/>
</dbReference>
<sequence length="264" mass="30267">MVLPIHMRFIEHVKESFIQDKRIIGLLAGGSMIYGTMDEYSDLDLIVVYQPAYQAEIMKQRLNIVEKLGSLLSAFTGEHVGEPRLVICLYGPSPLHVDFKFVTPEELAERIEQPLILWERGIEISTILQHSSPNSPSPDPQWNEDRFWVWIHYGATKLGRGELFEVIDLLTFIRSVVLGPLILTENGQLPRGVRRLEQHAGNVITELEETIPSHNSKSCYNALQSTIRLYQNLRYRFTDLVLRKEAEQVSIAYLEKVYSSLSTK</sequence>
<evidence type="ECO:0000259" key="1">
    <source>
        <dbReference type="Pfam" id="PF01909"/>
    </source>
</evidence>
<protein>
    <submittedName>
        <fullName evidence="2">Nucleotidyltransferase domain-containing protein</fullName>
    </submittedName>
</protein>
<dbReference type="Gene3D" id="1.20.120.330">
    <property type="entry name" value="Nucleotidyltransferases domain 2"/>
    <property type="match status" value="1"/>
</dbReference>
<dbReference type="Pfam" id="PF01909">
    <property type="entry name" value="NTP_transf_2"/>
    <property type="match status" value="1"/>
</dbReference>
<evidence type="ECO:0000313" key="2">
    <source>
        <dbReference type="EMBL" id="MEQ4482341.1"/>
    </source>
</evidence>
<dbReference type="Proteomes" id="UP001493487">
    <property type="component" value="Unassembled WGS sequence"/>
</dbReference>
<evidence type="ECO:0000313" key="3">
    <source>
        <dbReference type="Proteomes" id="UP001493487"/>
    </source>
</evidence>
<organism evidence="2 3">
    <name type="scientific">Cohnella silvisoli</name>
    <dbReference type="NCBI Taxonomy" id="2873699"/>
    <lineage>
        <taxon>Bacteria</taxon>
        <taxon>Bacillati</taxon>
        <taxon>Bacillota</taxon>
        <taxon>Bacilli</taxon>
        <taxon>Bacillales</taxon>
        <taxon>Paenibacillaceae</taxon>
        <taxon>Cohnella</taxon>
    </lineage>
</organism>
<dbReference type="SUPFAM" id="SSF81301">
    <property type="entry name" value="Nucleotidyltransferase"/>
    <property type="match status" value="1"/>
</dbReference>
<dbReference type="Gene3D" id="3.30.460.10">
    <property type="entry name" value="Beta Polymerase, domain 2"/>
    <property type="match status" value="1"/>
</dbReference>
<feature type="domain" description="Polymerase nucleotidyl transferase" evidence="1">
    <location>
        <begin position="13"/>
        <end position="58"/>
    </location>
</feature>
<proteinExistence type="predicted"/>
<dbReference type="InterPro" id="IPR002934">
    <property type="entry name" value="Polymerase_NTP_transf_dom"/>
</dbReference>
<dbReference type="RefSeq" id="WP_232184994.1">
    <property type="nucleotide sequence ID" value="NZ_JAIOAP010000004.1"/>
</dbReference>
<accession>A0ABV1KQU6</accession>
<reference evidence="2 3" key="1">
    <citation type="journal article" date="2023" name="Genome Announc.">
        <title>Pan-Genome Analyses of the Genus Cohnella and Proposal of the Novel Species Cohnella silvisoli sp. nov., Isolated from Forest Soil.</title>
        <authorList>
            <person name="Wang C."/>
            <person name="Mao L."/>
            <person name="Bao G."/>
            <person name="Zhu H."/>
        </authorList>
    </citation>
    <scope>NUCLEOTIDE SEQUENCE [LARGE SCALE GENOMIC DNA]</scope>
    <source>
        <strain evidence="2 3">NL03-T5-1</strain>
    </source>
</reference>
<dbReference type="EMBL" id="JASKHM010000003">
    <property type="protein sequence ID" value="MEQ4482341.1"/>
    <property type="molecule type" value="Genomic_DNA"/>
</dbReference>
<keyword evidence="3" id="KW-1185">Reference proteome</keyword>